<accession>A0A4P8J1A9</accession>
<evidence type="ECO:0000313" key="2">
    <source>
        <dbReference type="EMBL" id="QCP53464.1"/>
    </source>
</evidence>
<name>A0A4P8J1A9_9BURK</name>
<dbReference type="RefSeq" id="WP_137336234.1">
    <property type="nucleotide sequence ID" value="NZ_CP040078.1"/>
</dbReference>
<dbReference type="PANTHER" id="PTHR36837">
    <property type="entry name" value="POLY(3-HYDROXYALKANOATE) POLYMERASE SUBUNIT PHAC"/>
    <property type="match status" value="1"/>
</dbReference>
<dbReference type="InterPro" id="IPR010915">
    <property type="entry name" value="PHB_depoly_PhaZ"/>
</dbReference>
<dbReference type="NCBIfam" id="TIGR01849">
    <property type="entry name" value="PHB_depoly_PhaZ"/>
    <property type="match status" value="1"/>
</dbReference>
<sequence>MWYAWVEAQRNLIRTAGAWAAFGAGAWGSWPALLGSDWLSTLLQPQPAEVPPFGIESVTIGSRAIPVAERIADSTPFCVLRHFAREVDSVPRTRRRKPLDILICAPLAGHHAVMLRETVEALLQDGDVYLTDWVDARDVPLSAGAFGLDDNVLLVERFLRKIGSERIHVVAVCQATAPTLAALALLASVGDVPAASLTLMGGPIDTRLNPTGLARFAQSHSVEWFRRTLIDTVPPPYAGAGRRVYPGYYQQAAIAAAYPRHKWQLEADYWSSQAAADAEGIARSLRQMGEYAAVLDMDEHYFLDTLQVIFHEQQLARGTWKVDGREVRPQALSSIALCTVEGTHDTITGAQQTHAAQALCSGIADSKRLGLTIADCDHYGLFTGPRWRNEIHPAVTRFWQKA</sequence>
<dbReference type="EMBL" id="CP040078">
    <property type="protein sequence ID" value="QCP53464.1"/>
    <property type="molecule type" value="Genomic_DNA"/>
</dbReference>
<dbReference type="InterPro" id="IPR009656">
    <property type="entry name" value="PHB_depo_C"/>
</dbReference>
<dbReference type="SUPFAM" id="SSF53474">
    <property type="entry name" value="alpha/beta-Hydrolases"/>
    <property type="match status" value="1"/>
</dbReference>
<dbReference type="Pfam" id="PF06850">
    <property type="entry name" value="PHB_depo_C"/>
    <property type="match status" value="1"/>
</dbReference>
<keyword evidence="3" id="KW-1185">Reference proteome</keyword>
<dbReference type="PIRSF" id="PIRSF020818">
    <property type="entry name" value="PHB_depoly_PhaZ"/>
    <property type="match status" value="1"/>
</dbReference>
<gene>
    <name evidence="2" type="ORF">FAZ95_30955</name>
</gene>
<evidence type="ECO:0000313" key="3">
    <source>
        <dbReference type="Proteomes" id="UP000298656"/>
    </source>
</evidence>
<proteinExistence type="predicted"/>
<dbReference type="InterPro" id="IPR029058">
    <property type="entry name" value="AB_hydrolase_fold"/>
</dbReference>
<dbReference type="InterPro" id="IPR051321">
    <property type="entry name" value="PHA/PHB_synthase"/>
</dbReference>
<organism evidence="2 3">
    <name type="scientific">Trinickia violacea</name>
    <dbReference type="NCBI Taxonomy" id="2571746"/>
    <lineage>
        <taxon>Bacteria</taxon>
        <taxon>Pseudomonadati</taxon>
        <taxon>Pseudomonadota</taxon>
        <taxon>Betaproteobacteria</taxon>
        <taxon>Burkholderiales</taxon>
        <taxon>Burkholderiaceae</taxon>
        <taxon>Trinickia</taxon>
    </lineage>
</organism>
<dbReference type="Proteomes" id="UP000298656">
    <property type="component" value="Chromosome 2"/>
</dbReference>
<dbReference type="KEGG" id="tvl:FAZ95_30955"/>
<dbReference type="Gene3D" id="3.40.50.1820">
    <property type="entry name" value="alpha/beta hydrolase"/>
    <property type="match status" value="1"/>
</dbReference>
<reference evidence="2 3" key="1">
    <citation type="submission" date="2019-05" db="EMBL/GenBank/DDBJ databases">
        <title>Burkholderia sp. DHOD12, isolated from subtropical forest soil.</title>
        <authorList>
            <person name="Gao Z.-H."/>
            <person name="Qiu L.-H."/>
        </authorList>
    </citation>
    <scope>NUCLEOTIDE SEQUENCE [LARGE SCALE GENOMIC DNA]</scope>
    <source>
        <strain evidence="2 3">DHOD12</strain>
    </source>
</reference>
<feature type="domain" description="PHB de-polymerase C-terminal" evidence="1">
    <location>
        <begin position="201"/>
        <end position="401"/>
    </location>
</feature>
<dbReference type="OrthoDB" id="9800634at2"/>
<dbReference type="PANTHER" id="PTHR36837:SF4">
    <property type="entry name" value="BLR0908 PROTEIN"/>
    <property type="match status" value="1"/>
</dbReference>
<evidence type="ECO:0000259" key="1">
    <source>
        <dbReference type="Pfam" id="PF06850"/>
    </source>
</evidence>
<dbReference type="AlphaFoldDB" id="A0A4P8J1A9"/>
<protein>
    <submittedName>
        <fullName evidence="2">Polyhydroxyalkanoate depolymerase</fullName>
    </submittedName>
</protein>